<evidence type="ECO:0000313" key="7">
    <source>
        <dbReference type="EMBL" id="KAG9394015.1"/>
    </source>
</evidence>
<gene>
    <name evidence="7" type="ORF">J8273_4615</name>
</gene>
<keyword evidence="8" id="KW-1185">Reference proteome</keyword>
<evidence type="ECO:0000256" key="2">
    <source>
        <dbReference type="ARBA" id="ARBA00022598"/>
    </source>
</evidence>
<evidence type="ECO:0000256" key="4">
    <source>
        <dbReference type="ARBA" id="ARBA00022840"/>
    </source>
</evidence>
<dbReference type="GO" id="GO:0015631">
    <property type="term" value="F:tubulin binding"/>
    <property type="evidence" value="ECO:0007669"/>
    <property type="project" value="TreeGrafter"/>
</dbReference>
<organism evidence="7 8">
    <name type="scientific">Carpediemonas membranifera</name>
    <dbReference type="NCBI Taxonomy" id="201153"/>
    <lineage>
        <taxon>Eukaryota</taxon>
        <taxon>Metamonada</taxon>
        <taxon>Carpediemonas-like organisms</taxon>
        <taxon>Carpediemonas</taxon>
    </lineage>
</organism>
<comment type="caution">
    <text evidence="7">The sequence shown here is derived from an EMBL/GenBank/DDBJ whole genome shotgun (WGS) entry which is preliminary data.</text>
</comment>
<dbReference type="AlphaFoldDB" id="A0A8J6E9Z3"/>
<dbReference type="PANTHER" id="PTHR12241:SF39">
    <property type="entry name" value="TUBULIN POLYGLUTAMYLASE TTLL9-RELATED"/>
    <property type="match status" value="1"/>
</dbReference>
<protein>
    <recommendedName>
        <fullName evidence="5">Tubulin--tyrosine ligase-like protein 9</fullName>
    </recommendedName>
</protein>
<dbReference type="EMBL" id="JAHDYR010000018">
    <property type="protein sequence ID" value="KAG9394015.1"/>
    <property type="molecule type" value="Genomic_DNA"/>
</dbReference>
<proteinExistence type="inferred from homology"/>
<keyword evidence="6" id="KW-0175">Coiled coil</keyword>
<reference evidence="7" key="1">
    <citation type="submission" date="2021-05" db="EMBL/GenBank/DDBJ databases">
        <title>A free-living protist that lacks canonical eukaryotic 1 DNA replication and segregation systems.</title>
        <authorList>
            <person name="Salas-Leiva D.E."/>
            <person name="Tromer E.C."/>
            <person name="Curtis B.A."/>
            <person name="Jerlstrom-Hultqvist J."/>
            <person name="Kolisko M."/>
            <person name="Yi Z."/>
            <person name="Salas-Leiva J.S."/>
            <person name="Gallot-Lavallee L."/>
            <person name="Kops G.J.P.L."/>
            <person name="Archibald J.M."/>
            <person name="Simpson A.G.B."/>
            <person name="Roger A.J."/>
        </authorList>
    </citation>
    <scope>NUCLEOTIDE SEQUENCE</scope>
    <source>
        <strain evidence="7">BICM</strain>
    </source>
</reference>
<accession>A0A8J6E9Z3</accession>
<keyword evidence="4" id="KW-0067">ATP-binding</keyword>
<dbReference type="SUPFAM" id="SSF56059">
    <property type="entry name" value="Glutathione synthetase ATP-binding domain-like"/>
    <property type="match status" value="1"/>
</dbReference>
<dbReference type="GO" id="GO:0000226">
    <property type="term" value="P:microtubule cytoskeleton organization"/>
    <property type="evidence" value="ECO:0007669"/>
    <property type="project" value="TreeGrafter"/>
</dbReference>
<evidence type="ECO:0000256" key="1">
    <source>
        <dbReference type="ARBA" id="ARBA00006820"/>
    </source>
</evidence>
<dbReference type="PROSITE" id="PS51221">
    <property type="entry name" value="TTL"/>
    <property type="match status" value="1"/>
</dbReference>
<dbReference type="GO" id="GO:0005524">
    <property type="term" value="F:ATP binding"/>
    <property type="evidence" value="ECO:0007669"/>
    <property type="project" value="UniProtKB-KW"/>
</dbReference>
<feature type="coiled-coil region" evidence="6">
    <location>
        <begin position="84"/>
        <end position="111"/>
    </location>
</feature>
<evidence type="ECO:0000256" key="5">
    <source>
        <dbReference type="ARBA" id="ARBA00030445"/>
    </source>
</evidence>
<dbReference type="Gene3D" id="3.30.470.20">
    <property type="entry name" value="ATP-grasp fold, B domain"/>
    <property type="match status" value="1"/>
</dbReference>
<dbReference type="GO" id="GO:0070740">
    <property type="term" value="F:tubulin-glutamic acid ligase activity"/>
    <property type="evidence" value="ECO:0007669"/>
    <property type="project" value="TreeGrafter"/>
</dbReference>
<dbReference type="Proteomes" id="UP000717585">
    <property type="component" value="Unassembled WGS sequence"/>
</dbReference>
<evidence type="ECO:0000256" key="6">
    <source>
        <dbReference type="SAM" id="Coils"/>
    </source>
</evidence>
<dbReference type="OrthoDB" id="202825at2759"/>
<dbReference type="PANTHER" id="PTHR12241">
    <property type="entry name" value="TUBULIN POLYGLUTAMYLASE"/>
    <property type="match status" value="1"/>
</dbReference>
<comment type="similarity">
    <text evidence="1">Belongs to the tubulin--tyrosine ligase family.</text>
</comment>
<dbReference type="Pfam" id="PF03133">
    <property type="entry name" value="TTL"/>
    <property type="match status" value="1"/>
</dbReference>
<evidence type="ECO:0000256" key="3">
    <source>
        <dbReference type="ARBA" id="ARBA00022741"/>
    </source>
</evidence>
<sequence>MLRAPNNRETKPRGIKDRPIRFATHLRNVVYDVMIDRGWTEVDREEVGAWDFLWADVAWMREVFDHTHLSDHQRINHFRNHYELTRKDHMVKNLKRLRKTLEREGSDVAKELDFYPKTYVVPGDYSLFAEEFRASGGVWIAKPVGRAQGRGIFLFNKLSQVSEWRRGSRYEQDSEPGPETYVFQQYISNPYTVGGKKFDMRLYAFVTSYSPLTVWFCRDGFGRFTFQRFTMDLSDLADNTVHLTNVAIQKHSDEYEGDGDGCKWSIQQLREYLTQLHGTQAVDQAFVDIQVLVVRSLQAVAGRMINDKHCFELYGYDVMLDSSLKPWLIEINASPSLTADTADDYSLKHAMLDDMFTIADLEGRLSGNETTVGGFDQIYGPDGWVKAGQTMLGAANRREENLKEILGKERK</sequence>
<keyword evidence="2 7" id="KW-0436">Ligase</keyword>
<evidence type="ECO:0000313" key="8">
    <source>
        <dbReference type="Proteomes" id="UP000717585"/>
    </source>
</evidence>
<dbReference type="InterPro" id="IPR004344">
    <property type="entry name" value="TTL/TTLL_fam"/>
</dbReference>
<keyword evidence="3" id="KW-0547">Nucleotide-binding</keyword>
<dbReference type="GO" id="GO:0036064">
    <property type="term" value="C:ciliary basal body"/>
    <property type="evidence" value="ECO:0007669"/>
    <property type="project" value="TreeGrafter"/>
</dbReference>
<name>A0A8J6E9Z3_9EUKA</name>